<dbReference type="SUPFAM" id="SSF47473">
    <property type="entry name" value="EF-hand"/>
    <property type="match status" value="1"/>
</dbReference>
<dbReference type="InterPro" id="IPR052056">
    <property type="entry name" value="Mono-ARTD/PARP"/>
</dbReference>
<keyword evidence="3" id="KW-0808">Transferase</keyword>
<keyword evidence="5" id="KW-0520">NAD</keyword>
<comment type="subcellular location">
    <subcellularLocation>
        <location evidence="1">Nucleus</location>
    </subcellularLocation>
</comment>
<evidence type="ECO:0000313" key="8">
    <source>
        <dbReference type="EMBL" id="CAD9637163.1"/>
    </source>
</evidence>
<reference evidence="8" key="1">
    <citation type="submission" date="2021-01" db="EMBL/GenBank/DDBJ databases">
        <authorList>
            <person name="Corre E."/>
            <person name="Pelletier E."/>
            <person name="Niang G."/>
            <person name="Scheremetjew M."/>
            <person name="Finn R."/>
            <person name="Kale V."/>
            <person name="Holt S."/>
            <person name="Cochrane G."/>
            <person name="Meng A."/>
            <person name="Brown T."/>
            <person name="Cohen L."/>
        </authorList>
    </citation>
    <scope>NUCLEOTIDE SEQUENCE</scope>
    <source>
        <strain evidence="8">RCC3387</strain>
    </source>
</reference>
<evidence type="ECO:0000256" key="4">
    <source>
        <dbReference type="ARBA" id="ARBA00022837"/>
    </source>
</evidence>
<dbReference type="Pfam" id="PF13202">
    <property type="entry name" value="EF-hand_5"/>
    <property type="match status" value="1"/>
</dbReference>
<evidence type="ECO:0000256" key="2">
    <source>
        <dbReference type="ARBA" id="ARBA00022676"/>
    </source>
</evidence>
<keyword evidence="6" id="KW-0539">Nucleus</keyword>
<proteinExistence type="predicted"/>
<accession>A0A7S2QAL2</accession>
<dbReference type="EMBL" id="HBGW01086747">
    <property type="protein sequence ID" value="CAD9637163.1"/>
    <property type="molecule type" value="Transcribed_RNA"/>
</dbReference>
<keyword evidence="2" id="KW-0328">Glycosyltransferase</keyword>
<dbReference type="InterPro" id="IPR018247">
    <property type="entry name" value="EF_Hand_1_Ca_BS"/>
</dbReference>
<dbReference type="PROSITE" id="PS50222">
    <property type="entry name" value="EF_HAND_2"/>
    <property type="match status" value="2"/>
</dbReference>
<dbReference type="PROSITE" id="PS00018">
    <property type="entry name" value="EF_HAND_1"/>
    <property type="match status" value="2"/>
</dbReference>
<feature type="domain" description="EF-hand" evidence="7">
    <location>
        <begin position="154"/>
        <end position="189"/>
    </location>
</feature>
<name>A0A7S2QAL2_9DINO</name>
<sequence>MAANLLAPTAPAACSGGAFLGGASLGGASPAGSLSTKGALRPSWPCRGDSGDSMSTAASSEDAALDDEMLAMCRKIDTDGSGSISQLELITAVYSHPDVAAFVLPGLCLRECLYGERAFDVVDEMFEAIAGGRQRIMYRSFVGHFRRRAAEASNVSPAFRKLYRLMDADGNGTVSKLEFYEAVQRHRIVARLVLGNRHRANMDAEDLFDEVREVFDDIAGGKKRFDYADFDAFFRPLHAADPCVGRALMDRSSARVFIIGPGFGRQLNPRQGQVIEEAGFHVHWCWEGLPNPETPTFDARPYLEQIRFEIQQFQPHVVAAASKGGAFVAALWKHRLWRGPTLLINAHPSVRRIPKDMPVVLCHGANDEVYSTPRWQLRELISTGSPNRCFLFYTANSGVLPTGQRSRRGDQHNMQSLLTHDCLPRLLDATLSHEGPELHMVRSWRDRLAECRLAAEAWLGYTPAAVRRLWATRGRDERKLQEVPIGSEEFAHVVRAFKARPKEPSAYALSPPESWERVRVLRVDRVENAPLHEDCATPYYNSLRRAIEDQGLCFEPGVHTTWAFHGADAEAIDSIVSSPVAGFQPLTSGSRAASLWGSGTYFARDAKYVADGGFCGQPAADGTLRMLMCLLMSGMPCVGDQEQKGVLPFRCKPHRYNCTVDCLSSPEIYITQHAGAAHAAYLVTFA</sequence>
<dbReference type="GO" id="GO:0005509">
    <property type="term" value="F:calcium ion binding"/>
    <property type="evidence" value="ECO:0007669"/>
    <property type="project" value="InterPro"/>
</dbReference>
<dbReference type="InterPro" id="IPR002048">
    <property type="entry name" value="EF_hand_dom"/>
</dbReference>
<dbReference type="InterPro" id="IPR011992">
    <property type="entry name" value="EF-hand-dom_pair"/>
</dbReference>
<organism evidence="8">
    <name type="scientific">Zooxanthella nutricula</name>
    <dbReference type="NCBI Taxonomy" id="1333877"/>
    <lineage>
        <taxon>Eukaryota</taxon>
        <taxon>Sar</taxon>
        <taxon>Alveolata</taxon>
        <taxon>Dinophyceae</taxon>
        <taxon>Peridiniales</taxon>
        <taxon>Peridiniales incertae sedis</taxon>
        <taxon>Zooxanthella</taxon>
    </lineage>
</organism>
<dbReference type="GO" id="GO:0005737">
    <property type="term" value="C:cytoplasm"/>
    <property type="evidence" value="ECO:0007669"/>
    <property type="project" value="TreeGrafter"/>
</dbReference>
<protein>
    <recommendedName>
        <fullName evidence="7">EF-hand domain-containing protein</fullName>
    </recommendedName>
</protein>
<evidence type="ECO:0000259" key="7">
    <source>
        <dbReference type="PROSITE" id="PS50222"/>
    </source>
</evidence>
<dbReference type="AlphaFoldDB" id="A0A7S2QAL2"/>
<dbReference type="GO" id="GO:0016757">
    <property type="term" value="F:glycosyltransferase activity"/>
    <property type="evidence" value="ECO:0007669"/>
    <property type="project" value="UniProtKB-KW"/>
</dbReference>
<evidence type="ECO:0000256" key="1">
    <source>
        <dbReference type="ARBA" id="ARBA00004123"/>
    </source>
</evidence>
<evidence type="ECO:0000256" key="5">
    <source>
        <dbReference type="ARBA" id="ARBA00023027"/>
    </source>
</evidence>
<feature type="domain" description="EF-hand" evidence="7">
    <location>
        <begin position="64"/>
        <end position="99"/>
    </location>
</feature>
<dbReference type="PANTHER" id="PTHR14453:SF67">
    <property type="entry name" value="POLY [ADP-RIBOSE] POLYMERASE"/>
    <property type="match status" value="1"/>
</dbReference>
<evidence type="ECO:0000256" key="6">
    <source>
        <dbReference type="ARBA" id="ARBA00023242"/>
    </source>
</evidence>
<dbReference type="Gene3D" id="3.90.228.10">
    <property type="match status" value="1"/>
</dbReference>
<dbReference type="GO" id="GO:0003714">
    <property type="term" value="F:transcription corepressor activity"/>
    <property type="evidence" value="ECO:0007669"/>
    <property type="project" value="TreeGrafter"/>
</dbReference>
<dbReference type="PANTHER" id="PTHR14453">
    <property type="entry name" value="PARP/ZINC FINGER CCCH TYPE DOMAIN CONTAINING PROTEIN"/>
    <property type="match status" value="1"/>
</dbReference>
<dbReference type="Gene3D" id="1.10.238.10">
    <property type="entry name" value="EF-hand"/>
    <property type="match status" value="1"/>
</dbReference>
<dbReference type="GO" id="GO:0010629">
    <property type="term" value="P:negative regulation of gene expression"/>
    <property type="evidence" value="ECO:0007669"/>
    <property type="project" value="TreeGrafter"/>
</dbReference>
<dbReference type="SUPFAM" id="SSF56399">
    <property type="entry name" value="ADP-ribosylation"/>
    <property type="match status" value="1"/>
</dbReference>
<dbReference type="GO" id="GO:0005634">
    <property type="term" value="C:nucleus"/>
    <property type="evidence" value="ECO:0007669"/>
    <property type="project" value="UniProtKB-SubCell"/>
</dbReference>
<evidence type="ECO:0000256" key="3">
    <source>
        <dbReference type="ARBA" id="ARBA00022679"/>
    </source>
</evidence>
<keyword evidence="4" id="KW-0106">Calcium</keyword>
<dbReference type="SMART" id="SM00054">
    <property type="entry name" value="EFh"/>
    <property type="match status" value="2"/>
</dbReference>
<gene>
    <name evidence="8" type="ORF">BRAN1462_LOCUS54985</name>
</gene>